<feature type="domain" description="CUB" evidence="3">
    <location>
        <begin position="1"/>
        <end position="115"/>
    </location>
</feature>
<dbReference type="Gene3D" id="2.60.120.290">
    <property type="entry name" value="Spermadhesin, CUB domain"/>
    <property type="match status" value="1"/>
</dbReference>
<dbReference type="SUPFAM" id="SSF49854">
    <property type="entry name" value="Spermadhesin, CUB domain"/>
    <property type="match status" value="1"/>
</dbReference>
<accession>A0AAV4UX10</accession>
<keyword evidence="5" id="KW-1185">Reference proteome</keyword>
<dbReference type="EMBL" id="BPLR01013606">
    <property type="protein sequence ID" value="GIY62304.1"/>
    <property type="molecule type" value="Genomic_DNA"/>
</dbReference>
<dbReference type="PROSITE" id="PS01180">
    <property type="entry name" value="CUB"/>
    <property type="match status" value="1"/>
</dbReference>
<dbReference type="GO" id="GO:0005886">
    <property type="term" value="C:plasma membrane"/>
    <property type="evidence" value="ECO:0007669"/>
    <property type="project" value="TreeGrafter"/>
</dbReference>
<comment type="caution">
    <text evidence="4">The sequence shown here is derived from an EMBL/GenBank/DDBJ whole genome shotgun (WGS) entry which is preliminary data.</text>
</comment>
<comment type="caution">
    <text evidence="2">Lacks conserved residue(s) required for the propagation of feature annotation.</text>
</comment>
<dbReference type="AlphaFoldDB" id="A0AAV4UX10"/>
<evidence type="ECO:0000259" key="3">
    <source>
        <dbReference type="PROSITE" id="PS01180"/>
    </source>
</evidence>
<evidence type="ECO:0000256" key="2">
    <source>
        <dbReference type="PROSITE-ProRule" id="PRU00059"/>
    </source>
</evidence>
<evidence type="ECO:0000256" key="1">
    <source>
        <dbReference type="ARBA" id="ARBA00023157"/>
    </source>
</evidence>
<dbReference type="InterPro" id="IPR053207">
    <property type="entry name" value="Non-NMDA_GluR_Accessory"/>
</dbReference>
<evidence type="ECO:0000313" key="4">
    <source>
        <dbReference type="EMBL" id="GIY62304.1"/>
    </source>
</evidence>
<reference evidence="4 5" key="1">
    <citation type="submission" date="2021-06" db="EMBL/GenBank/DDBJ databases">
        <title>Caerostris extrusa draft genome.</title>
        <authorList>
            <person name="Kono N."/>
            <person name="Arakawa K."/>
        </authorList>
    </citation>
    <scope>NUCLEOTIDE SEQUENCE [LARGE SCALE GENOMIC DNA]</scope>
</reference>
<sequence length="142" mass="16428">MSERLTLGLLCHWKASNYSIHWPNVLLYLLVCREFRHEFTVTAVYLRKAFLICPFDFVKVFDGATSDDPLIGTHCGQQRNLVIYSSAENVSVQFITLQRTAESENRGFSGYFEFSNRFVSLEFIGKNDGEIIFVVQNVIKRF</sequence>
<organism evidence="4 5">
    <name type="scientific">Caerostris extrusa</name>
    <name type="common">Bark spider</name>
    <name type="synonym">Caerostris bankana</name>
    <dbReference type="NCBI Taxonomy" id="172846"/>
    <lineage>
        <taxon>Eukaryota</taxon>
        <taxon>Metazoa</taxon>
        <taxon>Ecdysozoa</taxon>
        <taxon>Arthropoda</taxon>
        <taxon>Chelicerata</taxon>
        <taxon>Arachnida</taxon>
        <taxon>Araneae</taxon>
        <taxon>Araneomorphae</taxon>
        <taxon>Entelegynae</taxon>
        <taxon>Araneoidea</taxon>
        <taxon>Araneidae</taxon>
        <taxon>Caerostris</taxon>
    </lineage>
</organism>
<name>A0AAV4UX10_CAEEX</name>
<dbReference type="CDD" id="cd00041">
    <property type="entry name" value="CUB"/>
    <property type="match status" value="1"/>
</dbReference>
<dbReference type="InterPro" id="IPR000859">
    <property type="entry name" value="CUB_dom"/>
</dbReference>
<protein>
    <submittedName>
        <fullName evidence="4">Cubilin</fullName>
    </submittedName>
</protein>
<proteinExistence type="predicted"/>
<keyword evidence="1" id="KW-1015">Disulfide bond</keyword>
<dbReference type="PANTHER" id="PTHR47537:SF6">
    <property type="entry name" value="CUB DOMAIN-CONTAINING PROTEIN"/>
    <property type="match status" value="1"/>
</dbReference>
<evidence type="ECO:0000313" key="5">
    <source>
        <dbReference type="Proteomes" id="UP001054945"/>
    </source>
</evidence>
<dbReference type="Pfam" id="PF00431">
    <property type="entry name" value="CUB"/>
    <property type="match status" value="1"/>
</dbReference>
<dbReference type="InterPro" id="IPR035914">
    <property type="entry name" value="Sperma_CUB_dom_sf"/>
</dbReference>
<dbReference type="PANTHER" id="PTHR47537">
    <property type="entry name" value="CUBILIN"/>
    <property type="match status" value="1"/>
</dbReference>
<dbReference type="Proteomes" id="UP001054945">
    <property type="component" value="Unassembled WGS sequence"/>
</dbReference>
<gene>
    <name evidence="4" type="primary">X975_05701</name>
    <name evidence="4" type="ORF">CEXT_275031</name>
</gene>